<name>A0A098B6Q5_DESHA</name>
<dbReference type="OrthoDB" id="1456570at2"/>
<protein>
    <submittedName>
        <fullName evidence="1">Uncharacterized protein</fullName>
    </submittedName>
</protein>
<organism evidence="1">
    <name type="scientific">Desulfitobacterium hafniense</name>
    <name type="common">Desulfitobacterium frappieri</name>
    <dbReference type="NCBI Taxonomy" id="49338"/>
    <lineage>
        <taxon>Bacteria</taxon>
        <taxon>Bacillati</taxon>
        <taxon>Bacillota</taxon>
        <taxon>Clostridia</taxon>
        <taxon>Eubacteriales</taxon>
        <taxon>Desulfitobacteriaceae</taxon>
        <taxon>Desulfitobacterium</taxon>
    </lineage>
</organism>
<dbReference type="RefSeq" id="WP_005812460.1">
    <property type="nucleotide sequence ID" value="NZ_CABKQQ010000041.1"/>
</dbReference>
<proteinExistence type="predicted"/>
<evidence type="ECO:0000313" key="3">
    <source>
        <dbReference type="Proteomes" id="UP000054623"/>
    </source>
</evidence>
<sequence>MENICPICGYDGLEEMAYDEEDCYPSWEICVCCGFQYGFTDYNSGIRFEEYRKEWLLKGANWREPNLKPSNWNLGAQLKRIQGLDITIQENTHYKRKMPKR</sequence>
<dbReference type="Proteomes" id="UP000054623">
    <property type="component" value="Unassembled WGS sequence"/>
</dbReference>
<dbReference type="EMBL" id="LOCK01000083">
    <property type="protein sequence ID" value="KTE89391.1"/>
    <property type="molecule type" value="Genomic_DNA"/>
</dbReference>
<evidence type="ECO:0000313" key="1">
    <source>
        <dbReference type="EMBL" id="CDX04037.1"/>
    </source>
</evidence>
<accession>A0A098B6Q5</accession>
<dbReference type="PATRIC" id="fig|49338.4.peg.4468"/>
<reference evidence="2 3" key="2">
    <citation type="submission" date="2015-12" db="EMBL/GenBank/DDBJ databases">
        <title>Draft Genome Sequence of Desulfitobacterium hafniense Strain DH, a Sulfate-reducing Bacterium Isolated from Paddy Soils.</title>
        <authorList>
            <person name="Bao P."/>
            <person name="Zhang X."/>
            <person name="Li G."/>
        </authorList>
    </citation>
    <scope>NUCLEOTIDE SEQUENCE [LARGE SCALE GENOMIC DNA]</scope>
    <source>
        <strain evidence="2 3">DH</strain>
    </source>
</reference>
<dbReference type="EMBL" id="LK996017">
    <property type="protein sequence ID" value="CDX04037.1"/>
    <property type="molecule type" value="Genomic_DNA"/>
</dbReference>
<gene>
    <name evidence="2" type="ORF">AT727_13415</name>
    <name evidence="1" type="ORF">DPCES_4151</name>
</gene>
<evidence type="ECO:0000313" key="2">
    <source>
        <dbReference type="EMBL" id="KTE89391.1"/>
    </source>
</evidence>
<dbReference type="AlphaFoldDB" id="A0A098B6Q5"/>
<reference evidence="1" key="1">
    <citation type="submission" date="2014-07" db="EMBL/GenBank/DDBJ databases">
        <authorList>
            <person name="Hornung V.Bastian."/>
        </authorList>
    </citation>
    <scope>NUCLEOTIDE SEQUENCE</scope>
    <source>
        <strain evidence="1">PCE-S</strain>
    </source>
</reference>